<comment type="similarity">
    <text evidence="4">Belongs to the SEC23/SEC24 family. SEC23 subfamily.</text>
</comment>
<dbReference type="InterPro" id="IPR037364">
    <property type="entry name" value="Sec23"/>
</dbReference>
<dbReference type="PANTHER" id="PTHR11141">
    <property type="entry name" value="PROTEIN TRANSPORT PROTEIN SEC23"/>
    <property type="match status" value="1"/>
</dbReference>
<evidence type="ECO:0000259" key="15">
    <source>
        <dbReference type="Pfam" id="PF00626"/>
    </source>
</evidence>
<dbReference type="GO" id="GO:0090110">
    <property type="term" value="P:COPII-coated vesicle cargo loading"/>
    <property type="evidence" value="ECO:0007669"/>
    <property type="project" value="TreeGrafter"/>
</dbReference>
<dbReference type="Pfam" id="PF04815">
    <property type="entry name" value="Sec23_helical"/>
    <property type="match status" value="1"/>
</dbReference>
<feature type="region of interest" description="Disordered" evidence="14">
    <location>
        <begin position="1"/>
        <end position="30"/>
    </location>
</feature>
<evidence type="ECO:0000256" key="6">
    <source>
        <dbReference type="ARBA" id="ARBA00022723"/>
    </source>
</evidence>
<dbReference type="Gene3D" id="3.40.50.410">
    <property type="entry name" value="von Willebrand factor, type A domain"/>
    <property type="match status" value="1"/>
</dbReference>
<dbReference type="SUPFAM" id="SSF53300">
    <property type="entry name" value="vWA-like"/>
    <property type="match status" value="1"/>
</dbReference>
<accession>A0A8H8NSM6</accession>
<keyword evidence="6" id="KW-0479">Metal-binding</keyword>
<dbReference type="InterPro" id="IPR007123">
    <property type="entry name" value="Gelsolin-like_dom"/>
</dbReference>
<dbReference type="AlphaFoldDB" id="A0A8H8NSM6"/>
<dbReference type="InterPro" id="IPR036175">
    <property type="entry name" value="Sec23/24_helical_dom_sf"/>
</dbReference>
<dbReference type="SUPFAM" id="SSF81995">
    <property type="entry name" value="beta-sandwich domain of Sec23/24"/>
    <property type="match status" value="1"/>
</dbReference>
<dbReference type="InterPro" id="IPR036180">
    <property type="entry name" value="Gelsolin-like_dom_sf"/>
</dbReference>
<evidence type="ECO:0000256" key="3">
    <source>
        <dbReference type="ARBA" id="ARBA00004397"/>
    </source>
</evidence>
<dbReference type="GO" id="GO:0070971">
    <property type="term" value="C:endoplasmic reticulum exit site"/>
    <property type="evidence" value="ECO:0007669"/>
    <property type="project" value="TreeGrafter"/>
</dbReference>
<protein>
    <submittedName>
        <fullName evidence="21">Transporter protein Sec23</fullName>
    </submittedName>
</protein>
<evidence type="ECO:0000256" key="11">
    <source>
        <dbReference type="ARBA" id="ARBA00023034"/>
    </source>
</evidence>
<evidence type="ECO:0000256" key="7">
    <source>
        <dbReference type="ARBA" id="ARBA00022824"/>
    </source>
</evidence>
<feature type="domain" description="Sec23/Sec24 beta-sandwich" evidence="19">
    <location>
        <begin position="763"/>
        <end position="865"/>
    </location>
</feature>
<keyword evidence="11" id="KW-0333">Golgi apparatus</keyword>
<feature type="domain" description="Zinc finger Sec23/Sec24-type" evidence="16">
    <location>
        <begin position="420"/>
        <end position="459"/>
    </location>
</feature>
<evidence type="ECO:0000259" key="19">
    <source>
        <dbReference type="Pfam" id="PF08033"/>
    </source>
</evidence>
<keyword evidence="9" id="KW-0931">ER-Golgi transport</keyword>
<feature type="domain" description="Gelsolin-like" evidence="15">
    <location>
        <begin position="957"/>
        <end position="1031"/>
    </location>
</feature>
<dbReference type="InterPro" id="IPR006895">
    <property type="entry name" value="Znf_Sec23_Sec24"/>
</dbReference>
<evidence type="ECO:0000256" key="8">
    <source>
        <dbReference type="ARBA" id="ARBA00022833"/>
    </source>
</evidence>
<evidence type="ECO:0000259" key="20">
    <source>
        <dbReference type="Pfam" id="PF24855"/>
    </source>
</evidence>
<dbReference type="FunFam" id="3.40.50.410:FF:000008">
    <property type="entry name" value="Protein transport protein SEC23"/>
    <property type="match status" value="1"/>
</dbReference>
<evidence type="ECO:0000256" key="2">
    <source>
        <dbReference type="ARBA" id="ARBA00004299"/>
    </source>
</evidence>
<keyword evidence="10" id="KW-0653">Protein transport</keyword>
<dbReference type="GO" id="GO:0030127">
    <property type="term" value="C:COPII vesicle coat"/>
    <property type="evidence" value="ECO:0007669"/>
    <property type="project" value="InterPro"/>
</dbReference>
<dbReference type="GO" id="GO:0005789">
    <property type="term" value="C:endoplasmic reticulum membrane"/>
    <property type="evidence" value="ECO:0007669"/>
    <property type="project" value="UniProtKB-SubCell"/>
</dbReference>
<evidence type="ECO:0000313" key="22">
    <source>
        <dbReference type="Proteomes" id="UP000650533"/>
    </source>
</evidence>
<sequence>MFTPPPSPLPTPNDPLATAGSAPLAPKPKHGRLSAHQRFLGLVVPVVVLVIITLTSRHAVTGPIDIDIEAPAPYVASHWANRVASLKHHIPRQLVSLDPADELRRTPIPTPTATTSALDTTAPQQLGAGISSVAPAIPDPAWPVPTPFPQPFDSSLSFNFSTPACSSFFSSFTTNMTFRACRPFSLLLGTSNSFFNIQSNLTELTAVMGGTCDTTRSIGECRTTMNWLASEIVKPEVCGTDIANQNGNALEALNGFKTYDLMRQAGCLVNQRSNAYCFVESVASSSPVDTYFYALPIGTPVPQKSTPSCSPCTKSLMSLYAQYATDKSLPLSKVYSPAQKLAANSCGADYAQAIATNAATRVPVATVSFWLFFGVTLGVRLSWNVWPSSRIEATRTVVPIAALYTPLKHREDLPPVLYEPVTCKPPCRAILNPYCQIDVRGKLWICPFCLQRNAFPPHYKDISNTNLPAELLPKYTTIEYTLSRPAPVPPIFLFVVDTCLDEEDLKALRDALVLSLSLLPAHALVGLITYGTMTQVHELGYAECSKSYVFRGGKEYTPKQIQDMLNLSSANRAAPRPGQPVPPQSFGAARFLLPISQVEFQLTSILEQLARDPWPVANDKRPLRCTGVAISVAVGLLESTFSNTGARIMVFSGGPATEGPGMVVSNELREPIRSHHDIDRDSVKHFKRASKFYEGLAKRAAQNGHAIDLFAGCLDQVGLLEMKLLANMTNGVIVLSDSFATSIFKQSFIRIFNKDAQGHLQMGFNATFDVQTTKELKVSGLIGHAISANKKSACVGETEIGIAQTSAWKICTLTPRTSTAVYFEVVTPAGQPLQAGSRGLIQFVTHFQHSSGQMRLRVSTIARNFAEAGSPTISASFDQEAAAVLMARIAVFKAEIDDSPDVLRWLDRMLIRLCQKFADYRKEDTMSFRLADNFSIYPQFMFHLRRTRIVGQRLDQTDVILLLDTFFHILIFHGETVAQWRKAGYQEQDGYENFRELLEAPVGDAQDLLVDRFPIPRYVVCDQGGSQARFLLSKLNPSTTHMSQGMYGTSSGGGAGAAIFTDDVSLQVFMEHLKRLAVGASTT</sequence>
<dbReference type="Gene3D" id="2.60.40.1670">
    <property type="entry name" value="beta-sandwich domain of Sec23/24"/>
    <property type="match status" value="1"/>
</dbReference>
<dbReference type="CDD" id="cd01478">
    <property type="entry name" value="Sec23-like"/>
    <property type="match status" value="1"/>
</dbReference>
<feature type="domain" description="DUF7729" evidence="20">
    <location>
        <begin position="147"/>
        <end position="353"/>
    </location>
</feature>
<dbReference type="KEGG" id="rsx:RhiXN_00697"/>
<dbReference type="GO" id="GO:0000139">
    <property type="term" value="C:Golgi membrane"/>
    <property type="evidence" value="ECO:0007669"/>
    <property type="project" value="UniProtKB-SubCell"/>
</dbReference>
<evidence type="ECO:0000256" key="13">
    <source>
        <dbReference type="ARBA" id="ARBA00023329"/>
    </source>
</evidence>
<name>A0A8H8NSM6_9AGAM</name>
<keyword evidence="7" id="KW-0256">Endoplasmic reticulum</keyword>
<dbReference type="InterPro" id="IPR006900">
    <property type="entry name" value="Sec23/24_helical_dom"/>
</dbReference>
<dbReference type="InterPro" id="IPR056146">
    <property type="entry name" value="DUF7729"/>
</dbReference>
<keyword evidence="12" id="KW-0472">Membrane</keyword>
<dbReference type="InterPro" id="IPR012990">
    <property type="entry name" value="Beta-sandwich_Sec23_24"/>
</dbReference>
<dbReference type="Pfam" id="PF08033">
    <property type="entry name" value="Sec23_BS"/>
    <property type="match status" value="1"/>
</dbReference>
<evidence type="ECO:0000256" key="14">
    <source>
        <dbReference type="SAM" id="MobiDB-lite"/>
    </source>
</evidence>
<dbReference type="EMBL" id="CP059661">
    <property type="protein sequence ID" value="QRW19291.1"/>
    <property type="molecule type" value="Genomic_DNA"/>
</dbReference>
<evidence type="ECO:0000259" key="18">
    <source>
        <dbReference type="Pfam" id="PF04815"/>
    </source>
</evidence>
<evidence type="ECO:0000259" key="17">
    <source>
        <dbReference type="Pfam" id="PF04811"/>
    </source>
</evidence>
<dbReference type="Pfam" id="PF24855">
    <property type="entry name" value="DUF7729"/>
    <property type="match status" value="1"/>
</dbReference>
<evidence type="ECO:0000256" key="4">
    <source>
        <dbReference type="ARBA" id="ARBA00009210"/>
    </source>
</evidence>
<dbReference type="SUPFAM" id="SSF82754">
    <property type="entry name" value="C-terminal, gelsolin-like domain of Sec23/24"/>
    <property type="match status" value="1"/>
</dbReference>
<feature type="domain" description="Sec23/Sec24 helical" evidence="18">
    <location>
        <begin position="878"/>
        <end position="950"/>
    </location>
</feature>
<reference evidence="21" key="1">
    <citation type="submission" date="2020-05" db="EMBL/GenBank/DDBJ databases">
        <title>Evolutionary and genomic comparisons of hybrid uninucleate and nonhybrid Rhizoctonia fungi.</title>
        <authorList>
            <person name="Li C."/>
            <person name="Chen X."/>
        </authorList>
    </citation>
    <scope>NUCLEOTIDE SEQUENCE</scope>
    <source>
        <strain evidence="21">AG-1 IA</strain>
    </source>
</reference>
<dbReference type="InterPro" id="IPR029006">
    <property type="entry name" value="ADF-H/Gelsolin-like_dom_sf"/>
</dbReference>
<proteinExistence type="inferred from homology"/>
<dbReference type="InterPro" id="IPR006896">
    <property type="entry name" value="Sec23/24_trunk_dom"/>
</dbReference>
<gene>
    <name evidence="21" type="ORF">RhiXN_00697</name>
</gene>
<evidence type="ECO:0000256" key="5">
    <source>
        <dbReference type="ARBA" id="ARBA00022448"/>
    </source>
</evidence>
<comment type="subcellular location">
    <subcellularLocation>
        <location evidence="2">Cytoplasmic vesicle</location>
        <location evidence="2">COPII-coated vesicle membrane</location>
        <topology evidence="2">Peripheral membrane protein</topology>
        <orientation evidence="2">Cytoplasmic side</orientation>
    </subcellularLocation>
    <subcellularLocation>
        <location evidence="3">Endoplasmic reticulum membrane</location>
        <topology evidence="3">Peripheral membrane protein</topology>
        <orientation evidence="3">Cytoplasmic side</orientation>
    </subcellularLocation>
    <subcellularLocation>
        <location evidence="1">Golgi apparatus membrane</location>
        <topology evidence="1">Peripheral membrane protein</topology>
        <orientation evidence="1">Cytoplasmic side</orientation>
    </subcellularLocation>
</comment>
<dbReference type="RefSeq" id="XP_043179528.1">
    <property type="nucleotide sequence ID" value="XM_043320516.1"/>
</dbReference>
<dbReference type="InterPro" id="IPR036174">
    <property type="entry name" value="Znf_Sec23_Sec24_sf"/>
</dbReference>
<dbReference type="Pfam" id="PF04811">
    <property type="entry name" value="Sec23_trunk"/>
    <property type="match status" value="1"/>
</dbReference>
<dbReference type="SUPFAM" id="SSF82919">
    <property type="entry name" value="Zn-finger domain of Sec23/24"/>
    <property type="match status" value="1"/>
</dbReference>
<dbReference type="Gene3D" id="2.30.30.380">
    <property type="entry name" value="Zn-finger domain of Sec23/24"/>
    <property type="match status" value="1"/>
</dbReference>
<evidence type="ECO:0000256" key="12">
    <source>
        <dbReference type="ARBA" id="ARBA00023136"/>
    </source>
</evidence>
<keyword evidence="8" id="KW-0862">Zinc</keyword>
<dbReference type="SUPFAM" id="SSF81811">
    <property type="entry name" value="Helical domain of Sec23/24"/>
    <property type="match status" value="1"/>
</dbReference>
<dbReference type="GO" id="GO:0006886">
    <property type="term" value="P:intracellular protein transport"/>
    <property type="evidence" value="ECO:0007669"/>
    <property type="project" value="InterPro"/>
</dbReference>
<evidence type="ECO:0000259" key="16">
    <source>
        <dbReference type="Pfam" id="PF04810"/>
    </source>
</evidence>
<dbReference type="Pfam" id="PF04810">
    <property type="entry name" value="zf-Sec23_Sec24"/>
    <property type="match status" value="1"/>
</dbReference>
<dbReference type="GeneID" id="67022979"/>
<dbReference type="FunFam" id="2.30.30.380:FF:000001">
    <property type="entry name" value="Protein transport protein SEC23"/>
    <property type="match status" value="1"/>
</dbReference>
<dbReference type="Gene3D" id="3.40.20.10">
    <property type="entry name" value="Severin"/>
    <property type="match status" value="1"/>
</dbReference>
<feature type="domain" description="Sec23/Sec24 trunk" evidence="17">
    <location>
        <begin position="487"/>
        <end position="752"/>
    </location>
</feature>
<evidence type="ECO:0000256" key="1">
    <source>
        <dbReference type="ARBA" id="ARBA00004255"/>
    </source>
</evidence>
<dbReference type="Pfam" id="PF00626">
    <property type="entry name" value="Gelsolin"/>
    <property type="match status" value="1"/>
</dbReference>
<dbReference type="InterPro" id="IPR036465">
    <property type="entry name" value="vWFA_dom_sf"/>
</dbReference>
<dbReference type="GO" id="GO:0008270">
    <property type="term" value="F:zinc ion binding"/>
    <property type="evidence" value="ECO:0007669"/>
    <property type="project" value="InterPro"/>
</dbReference>
<keyword evidence="5" id="KW-0813">Transport</keyword>
<organism evidence="21 22">
    <name type="scientific">Rhizoctonia solani</name>
    <dbReference type="NCBI Taxonomy" id="456999"/>
    <lineage>
        <taxon>Eukaryota</taxon>
        <taxon>Fungi</taxon>
        <taxon>Dikarya</taxon>
        <taxon>Basidiomycota</taxon>
        <taxon>Agaricomycotina</taxon>
        <taxon>Agaricomycetes</taxon>
        <taxon>Cantharellales</taxon>
        <taxon>Ceratobasidiaceae</taxon>
        <taxon>Rhizoctonia</taxon>
    </lineage>
</organism>
<evidence type="ECO:0000256" key="9">
    <source>
        <dbReference type="ARBA" id="ARBA00022892"/>
    </source>
</evidence>
<dbReference type="GO" id="GO:0005096">
    <property type="term" value="F:GTPase activator activity"/>
    <property type="evidence" value="ECO:0007669"/>
    <property type="project" value="TreeGrafter"/>
</dbReference>
<dbReference type="Proteomes" id="UP000650533">
    <property type="component" value="Chromosome 4"/>
</dbReference>
<evidence type="ECO:0000256" key="10">
    <source>
        <dbReference type="ARBA" id="ARBA00022927"/>
    </source>
</evidence>
<evidence type="ECO:0000313" key="21">
    <source>
        <dbReference type="EMBL" id="QRW19291.1"/>
    </source>
</evidence>
<dbReference type="PANTHER" id="PTHR11141:SF0">
    <property type="entry name" value="PROTEIN TRANSPORT PROTEIN SEC23"/>
    <property type="match status" value="1"/>
</dbReference>
<keyword evidence="13" id="KW-0968">Cytoplasmic vesicle</keyword>
<feature type="compositionally biased region" description="Pro residues" evidence="14">
    <location>
        <begin position="1"/>
        <end position="13"/>
    </location>
</feature>